<keyword evidence="3" id="KW-1185">Reference proteome</keyword>
<dbReference type="EMBL" id="JARKIB010000023">
    <property type="protein sequence ID" value="KAJ7766867.1"/>
    <property type="molecule type" value="Genomic_DNA"/>
</dbReference>
<evidence type="ECO:0000256" key="1">
    <source>
        <dbReference type="SAM" id="MobiDB-lite"/>
    </source>
</evidence>
<protein>
    <submittedName>
        <fullName evidence="2">Uncharacterized protein</fullName>
    </submittedName>
</protein>
<proteinExistence type="predicted"/>
<feature type="region of interest" description="Disordered" evidence="1">
    <location>
        <begin position="1"/>
        <end position="52"/>
    </location>
</feature>
<sequence length="217" mass="24315">MARTPKATTKRQSTRPARSAAPVSYKNEDDFDPVQDEDLPDDEDMDMDGGSEDSAEMLNRFLIEYKKREAKKVSARTAAFQTQKKALYASARKQAKDLAREATACLEEGKARVLALKNDEVRANKFSDDVVPIWHDIEDSTRGLLTIYPAGFKDLFPRRSNAINAASEMLRANATTRSEALADCVEKADFQLYKSKQDEMVAADASRLIKQVKTLLM</sequence>
<dbReference type="Proteomes" id="UP001215598">
    <property type="component" value="Unassembled WGS sequence"/>
</dbReference>
<gene>
    <name evidence="2" type="ORF">B0H16DRAFT_1522690</name>
</gene>
<dbReference type="AlphaFoldDB" id="A0AAD7JNB3"/>
<feature type="compositionally biased region" description="Acidic residues" evidence="1">
    <location>
        <begin position="29"/>
        <end position="52"/>
    </location>
</feature>
<evidence type="ECO:0000313" key="3">
    <source>
        <dbReference type="Proteomes" id="UP001215598"/>
    </source>
</evidence>
<name>A0AAD7JNB3_9AGAR</name>
<feature type="non-terminal residue" evidence="2">
    <location>
        <position position="1"/>
    </location>
</feature>
<evidence type="ECO:0000313" key="2">
    <source>
        <dbReference type="EMBL" id="KAJ7766867.1"/>
    </source>
</evidence>
<accession>A0AAD7JNB3</accession>
<organism evidence="2 3">
    <name type="scientific">Mycena metata</name>
    <dbReference type="NCBI Taxonomy" id="1033252"/>
    <lineage>
        <taxon>Eukaryota</taxon>
        <taxon>Fungi</taxon>
        <taxon>Dikarya</taxon>
        <taxon>Basidiomycota</taxon>
        <taxon>Agaricomycotina</taxon>
        <taxon>Agaricomycetes</taxon>
        <taxon>Agaricomycetidae</taxon>
        <taxon>Agaricales</taxon>
        <taxon>Marasmiineae</taxon>
        <taxon>Mycenaceae</taxon>
        <taxon>Mycena</taxon>
    </lineage>
</organism>
<reference evidence="2" key="1">
    <citation type="submission" date="2023-03" db="EMBL/GenBank/DDBJ databases">
        <title>Massive genome expansion in bonnet fungi (Mycena s.s.) driven by repeated elements and novel gene families across ecological guilds.</title>
        <authorList>
            <consortium name="Lawrence Berkeley National Laboratory"/>
            <person name="Harder C.B."/>
            <person name="Miyauchi S."/>
            <person name="Viragh M."/>
            <person name="Kuo A."/>
            <person name="Thoen E."/>
            <person name="Andreopoulos B."/>
            <person name="Lu D."/>
            <person name="Skrede I."/>
            <person name="Drula E."/>
            <person name="Henrissat B."/>
            <person name="Morin E."/>
            <person name="Kohler A."/>
            <person name="Barry K."/>
            <person name="LaButti K."/>
            <person name="Morin E."/>
            <person name="Salamov A."/>
            <person name="Lipzen A."/>
            <person name="Mereny Z."/>
            <person name="Hegedus B."/>
            <person name="Baldrian P."/>
            <person name="Stursova M."/>
            <person name="Weitz H."/>
            <person name="Taylor A."/>
            <person name="Grigoriev I.V."/>
            <person name="Nagy L.G."/>
            <person name="Martin F."/>
            <person name="Kauserud H."/>
        </authorList>
    </citation>
    <scope>NUCLEOTIDE SEQUENCE</scope>
    <source>
        <strain evidence="2">CBHHK182m</strain>
    </source>
</reference>
<comment type="caution">
    <text evidence="2">The sequence shown here is derived from an EMBL/GenBank/DDBJ whole genome shotgun (WGS) entry which is preliminary data.</text>
</comment>